<dbReference type="EMBL" id="LBVU01000004">
    <property type="protein sequence ID" value="KKQ91843.1"/>
    <property type="molecule type" value="Genomic_DNA"/>
</dbReference>
<dbReference type="PANTHER" id="PTHR43630">
    <property type="entry name" value="POLY-BETA-1,6-N-ACETYL-D-GLUCOSAMINE SYNTHASE"/>
    <property type="match status" value="1"/>
</dbReference>
<dbReference type="PANTHER" id="PTHR43630:SF2">
    <property type="entry name" value="GLYCOSYLTRANSFERASE"/>
    <property type="match status" value="1"/>
</dbReference>
<evidence type="ECO:0000313" key="2">
    <source>
        <dbReference type="EMBL" id="KKQ91843.1"/>
    </source>
</evidence>
<protein>
    <submittedName>
        <fullName evidence="2">Glycosyl transferase, family 2</fullName>
    </submittedName>
</protein>
<organism evidence="2 3">
    <name type="scientific">Candidatus Woesebacteria bacterium GW2011_GWB1_39_10</name>
    <dbReference type="NCBI Taxonomy" id="1618572"/>
    <lineage>
        <taxon>Bacteria</taxon>
        <taxon>Candidatus Woeseibacteriota</taxon>
    </lineage>
</organism>
<evidence type="ECO:0000259" key="1">
    <source>
        <dbReference type="Pfam" id="PF00535"/>
    </source>
</evidence>
<sequence length="295" mass="34395">MKDNSSPKLSVVLAARNEEENLGRSLESVKEIADEIVVVDEHSTDKTVEIAKEYGAKVFLESHHDIFHITKQKALEKATGDWVLQLDADEEVTPALAQEIKKVIDMSNEDIKKRFDLDIHEMYHFRKHQRIIEERDGKIGKNTGEVVAFFIPRLNMFLGRPLRYGGVYPDGVIRLVKNGKARFPQKSVHEQIQIDGEISWLFDDLIHYDSPTMKRYLARFNRYTDLKAKELNEDKAPKNFWSLFLYTIYKPLYTFLNIYIRHKGILDGTQGFLWAFFSAMHFPIAFYKYITNGNE</sequence>
<evidence type="ECO:0000313" key="3">
    <source>
        <dbReference type="Proteomes" id="UP000034774"/>
    </source>
</evidence>
<gene>
    <name evidence="2" type="ORF">UT17_C0004G0191</name>
</gene>
<keyword evidence="2" id="KW-0808">Transferase</keyword>
<dbReference type="AlphaFoldDB" id="A0A0G0LIW9"/>
<dbReference type="STRING" id="1618572.UT17_C0004G0191"/>
<dbReference type="InterPro" id="IPR029044">
    <property type="entry name" value="Nucleotide-diphossugar_trans"/>
</dbReference>
<dbReference type="InterPro" id="IPR001173">
    <property type="entry name" value="Glyco_trans_2-like"/>
</dbReference>
<dbReference type="SUPFAM" id="SSF53448">
    <property type="entry name" value="Nucleotide-diphospho-sugar transferases"/>
    <property type="match status" value="1"/>
</dbReference>
<feature type="domain" description="Glycosyltransferase 2-like" evidence="1">
    <location>
        <begin position="10"/>
        <end position="130"/>
    </location>
</feature>
<dbReference type="Proteomes" id="UP000034774">
    <property type="component" value="Unassembled WGS sequence"/>
</dbReference>
<dbReference type="Pfam" id="PF00535">
    <property type="entry name" value="Glycos_transf_2"/>
    <property type="match status" value="1"/>
</dbReference>
<dbReference type="CDD" id="cd02511">
    <property type="entry name" value="Beta4Glucosyltransferase"/>
    <property type="match status" value="1"/>
</dbReference>
<dbReference type="Gene3D" id="3.90.550.10">
    <property type="entry name" value="Spore Coat Polysaccharide Biosynthesis Protein SpsA, Chain A"/>
    <property type="match status" value="1"/>
</dbReference>
<dbReference type="GO" id="GO:0016740">
    <property type="term" value="F:transferase activity"/>
    <property type="evidence" value="ECO:0007669"/>
    <property type="project" value="UniProtKB-KW"/>
</dbReference>
<reference evidence="2 3" key="1">
    <citation type="journal article" date="2015" name="Nature">
        <title>rRNA introns, odd ribosomes, and small enigmatic genomes across a large radiation of phyla.</title>
        <authorList>
            <person name="Brown C.T."/>
            <person name="Hug L.A."/>
            <person name="Thomas B.C."/>
            <person name="Sharon I."/>
            <person name="Castelle C.J."/>
            <person name="Singh A."/>
            <person name="Wilkins M.J."/>
            <person name="Williams K.H."/>
            <person name="Banfield J.F."/>
        </authorList>
    </citation>
    <scope>NUCLEOTIDE SEQUENCE [LARGE SCALE GENOMIC DNA]</scope>
</reference>
<proteinExistence type="predicted"/>
<comment type="caution">
    <text evidence="2">The sequence shown here is derived from an EMBL/GenBank/DDBJ whole genome shotgun (WGS) entry which is preliminary data.</text>
</comment>
<name>A0A0G0LIW9_9BACT</name>
<accession>A0A0G0LIW9</accession>